<protein>
    <submittedName>
        <fullName evidence="1">Uncharacterized protein</fullName>
    </submittedName>
</protein>
<evidence type="ECO:0000313" key="1">
    <source>
        <dbReference type="EMBL" id="SVB87640.1"/>
    </source>
</evidence>
<proteinExistence type="predicted"/>
<reference evidence="1" key="1">
    <citation type="submission" date="2018-05" db="EMBL/GenBank/DDBJ databases">
        <authorList>
            <person name="Lanie J.A."/>
            <person name="Ng W.-L."/>
            <person name="Kazmierczak K.M."/>
            <person name="Andrzejewski T.M."/>
            <person name="Davidsen T.M."/>
            <person name="Wayne K.J."/>
            <person name="Tettelin H."/>
            <person name="Glass J.I."/>
            <person name="Rusch D."/>
            <person name="Podicherti R."/>
            <person name="Tsui H.-C.T."/>
            <person name="Winkler M.E."/>
        </authorList>
    </citation>
    <scope>NUCLEOTIDE SEQUENCE</scope>
</reference>
<name>A0A382HK14_9ZZZZ</name>
<gene>
    <name evidence="1" type="ORF">METZ01_LOCUS240494</name>
</gene>
<dbReference type="AlphaFoldDB" id="A0A382HK14"/>
<feature type="non-terminal residue" evidence="1">
    <location>
        <position position="38"/>
    </location>
</feature>
<accession>A0A382HK14</accession>
<organism evidence="1">
    <name type="scientific">marine metagenome</name>
    <dbReference type="NCBI Taxonomy" id="408172"/>
    <lineage>
        <taxon>unclassified sequences</taxon>
        <taxon>metagenomes</taxon>
        <taxon>ecological metagenomes</taxon>
    </lineage>
</organism>
<dbReference type="EMBL" id="UINC01061743">
    <property type="protein sequence ID" value="SVB87640.1"/>
    <property type="molecule type" value="Genomic_DNA"/>
</dbReference>
<sequence>MNSARSATDGEARVLSPKSFLPSSLNILPSATTLATPA</sequence>